<dbReference type="AlphaFoldDB" id="X0UGV8"/>
<feature type="non-terminal residue" evidence="1">
    <location>
        <position position="1"/>
    </location>
</feature>
<comment type="caution">
    <text evidence="1">The sequence shown here is derived from an EMBL/GenBank/DDBJ whole genome shotgun (WGS) entry which is preliminary data.</text>
</comment>
<evidence type="ECO:0000313" key="1">
    <source>
        <dbReference type="EMBL" id="GAG04830.1"/>
    </source>
</evidence>
<name>X0UGV8_9ZZZZ</name>
<proteinExistence type="predicted"/>
<sequence length="62" mass="7086">ASELNDIKRGRWTLKEVEEEAKRLFDLADKALIASKLPAGPDKEGIHYLCMDIIETAWKDRS</sequence>
<dbReference type="EMBL" id="BARS01029464">
    <property type="protein sequence ID" value="GAG04830.1"/>
    <property type="molecule type" value="Genomic_DNA"/>
</dbReference>
<organism evidence="1">
    <name type="scientific">marine sediment metagenome</name>
    <dbReference type="NCBI Taxonomy" id="412755"/>
    <lineage>
        <taxon>unclassified sequences</taxon>
        <taxon>metagenomes</taxon>
        <taxon>ecological metagenomes</taxon>
    </lineage>
</organism>
<accession>X0UGV8</accession>
<protein>
    <submittedName>
        <fullName evidence="1">Uncharacterized protein</fullName>
    </submittedName>
</protein>
<reference evidence="1" key="1">
    <citation type="journal article" date="2014" name="Front. Microbiol.">
        <title>High frequency of phylogenetically diverse reductive dehalogenase-homologous genes in deep subseafloor sedimentary metagenomes.</title>
        <authorList>
            <person name="Kawai M."/>
            <person name="Futagami T."/>
            <person name="Toyoda A."/>
            <person name="Takaki Y."/>
            <person name="Nishi S."/>
            <person name="Hori S."/>
            <person name="Arai W."/>
            <person name="Tsubouchi T."/>
            <person name="Morono Y."/>
            <person name="Uchiyama I."/>
            <person name="Ito T."/>
            <person name="Fujiyama A."/>
            <person name="Inagaki F."/>
            <person name="Takami H."/>
        </authorList>
    </citation>
    <scope>NUCLEOTIDE SEQUENCE</scope>
    <source>
        <strain evidence="1">Expedition CK06-06</strain>
    </source>
</reference>
<gene>
    <name evidence="1" type="ORF">S01H1_46052</name>
</gene>